<keyword evidence="1" id="KW-1133">Transmembrane helix</keyword>
<proteinExistence type="predicted"/>
<dbReference type="STRING" id="1802630.A3H26_01320"/>
<comment type="caution">
    <text evidence="2">The sequence shown here is derived from an EMBL/GenBank/DDBJ whole genome shotgun (WGS) entry which is preliminary data.</text>
</comment>
<evidence type="ECO:0000313" key="2">
    <source>
        <dbReference type="EMBL" id="OGC57487.1"/>
    </source>
</evidence>
<keyword evidence="1" id="KW-0472">Membrane</keyword>
<accession>A0A1F4VJQ5</accession>
<name>A0A1F4VJQ5_UNCKA</name>
<evidence type="ECO:0000256" key="1">
    <source>
        <dbReference type="SAM" id="Phobius"/>
    </source>
</evidence>
<feature type="transmembrane region" description="Helical" evidence="1">
    <location>
        <begin position="68"/>
        <end position="88"/>
    </location>
</feature>
<sequence>MSRICPTCNTILGSYDNYFCSNCGSTLPQEIAVSSPNLRARVYAPSYLTGKNKFSFDFIHFPSFKKSIAFVFVVCAFLAVSFGFIKFYPALMKIVSSKDHLKKPSLDSDLGKQKALDLDIQLKSSTFGSDKIAEYIPENVVLYLETDDLKKLIEIYAGGSGLNKELINNVAPLLGDHFAFFVTKDKGEFDWNFIFAPRDAQESNKRLKDINERYWNFGIVEGKLVMTSNKKVIEDVRLAKNKISLNMSLNSSYVKEKQKLLPKGQVLIILFSNDGVNALEKIKGFKVNAGLINTIDRILKTGLKSLVIDAK</sequence>
<organism evidence="2 3">
    <name type="scientific">candidate division WWE3 bacterium RIFCSPLOWO2_12_FULL_36_10</name>
    <dbReference type="NCBI Taxonomy" id="1802630"/>
    <lineage>
        <taxon>Bacteria</taxon>
        <taxon>Katanobacteria</taxon>
    </lineage>
</organism>
<evidence type="ECO:0000313" key="3">
    <source>
        <dbReference type="Proteomes" id="UP000177763"/>
    </source>
</evidence>
<dbReference type="AlphaFoldDB" id="A0A1F4VJQ5"/>
<protein>
    <submittedName>
        <fullName evidence="2">Uncharacterized protein</fullName>
    </submittedName>
</protein>
<reference evidence="2 3" key="1">
    <citation type="journal article" date="2016" name="Nat. Commun.">
        <title>Thousands of microbial genomes shed light on interconnected biogeochemical processes in an aquifer system.</title>
        <authorList>
            <person name="Anantharaman K."/>
            <person name="Brown C.T."/>
            <person name="Hug L.A."/>
            <person name="Sharon I."/>
            <person name="Castelle C.J."/>
            <person name="Probst A.J."/>
            <person name="Thomas B.C."/>
            <person name="Singh A."/>
            <person name="Wilkins M.J."/>
            <person name="Karaoz U."/>
            <person name="Brodie E.L."/>
            <person name="Williams K.H."/>
            <person name="Hubbard S.S."/>
            <person name="Banfield J.F."/>
        </authorList>
    </citation>
    <scope>NUCLEOTIDE SEQUENCE [LARGE SCALE GENOMIC DNA]</scope>
</reference>
<dbReference type="EMBL" id="MEVN01000012">
    <property type="protein sequence ID" value="OGC57487.1"/>
    <property type="molecule type" value="Genomic_DNA"/>
</dbReference>
<gene>
    <name evidence="2" type="ORF">A3H26_01320</name>
</gene>
<dbReference type="Proteomes" id="UP000177763">
    <property type="component" value="Unassembled WGS sequence"/>
</dbReference>
<keyword evidence="1" id="KW-0812">Transmembrane</keyword>